<dbReference type="Gene3D" id="3.20.20.370">
    <property type="entry name" value="Glycoside hydrolase/deacetylase"/>
    <property type="match status" value="1"/>
</dbReference>
<dbReference type="SUPFAM" id="SSF88713">
    <property type="entry name" value="Glycoside hydrolase/deacetylase"/>
    <property type="match status" value="1"/>
</dbReference>
<evidence type="ECO:0000313" key="1">
    <source>
        <dbReference type="EMBL" id="SEH84534.1"/>
    </source>
</evidence>
<dbReference type="InterPro" id="IPR011330">
    <property type="entry name" value="Glyco_hydro/deAcase_b/a-brl"/>
</dbReference>
<dbReference type="InterPro" id="IPR006837">
    <property type="entry name" value="Divergent_DAC"/>
</dbReference>
<keyword evidence="2" id="KW-1185">Reference proteome</keyword>
<evidence type="ECO:0008006" key="3">
    <source>
        <dbReference type="Google" id="ProtNLM"/>
    </source>
</evidence>
<dbReference type="GO" id="GO:0005975">
    <property type="term" value="P:carbohydrate metabolic process"/>
    <property type="evidence" value="ECO:0007669"/>
    <property type="project" value="InterPro"/>
</dbReference>
<proteinExistence type="predicted"/>
<dbReference type="EMBL" id="FNXF01000005">
    <property type="protein sequence ID" value="SEH84534.1"/>
    <property type="molecule type" value="Genomic_DNA"/>
</dbReference>
<dbReference type="PANTHER" id="PTHR30105:SF2">
    <property type="entry name" value="DIVERGENT POLYSACCHARIDE DEACETYLASE SUPERFAMILY"/>
    <property type="match status" value="1"/>
</dbReference>
<sequence>MAQQELAVENRNNSNVRLLTYLLLSLLSVKLYAVEPDARIAIIIDDIGYQKSDLKLVDLPFPLTYAVLPHTPYGAQAARQAFAQQKEVMLHMPMEASNGKALGPGALTSDMSKQQVQHTLEQALADIPYAIGVNNHMGSLYTAQEQPMAWMMEYLSHRQLFFVDSLTTPNSTAAKYARHYGVTNLSRHVFLDNVQTEAAITIQFEQLLAIARKRHSAIAIGHPYPETYRFLRKNLPVLRQQGIELVSISALLPTGHNVVAAGFTAPAISAAQ</sequence>
<accession>A0A1H6L820</accession>
<dbReference type="PANTHER" id="PTHR30105">
    <property type="entry name" value="UNCHARACTERIZED YIBQ-RELATED"/>
    <property type="match status" value="1"/>
</dbReference>
<reference evidence="2" key="1">
    <citation type="submission" date="2016-10" db="EMBL/GenBank/DDBJ databases">
        <authorList>
            <person name="Varghese N."/>
            <person name="Submissions S."/>
        </authorList>
    </citation>
    <scope>NUCLEOTIDE SEQUENCE [LARGE SCALE GENOMIC DNA]</scope>
    <source>
        <strain evidence="2">DSM 17616</strain>
    </source>
</reference>
<name>A0A1H6L820_9GAMM</name>
<protein>
    <recommendedName>
        <fullName evidence="3">Divergent polysaccharide deacetylase</fullName>
    </recommendedName>
</protein>
<dbReference type="Proteomes" id="UP000199371">
    <property type="component" value="Unassembled WGS sequence"/>
</dbReference>
<organism evidence="1 2">
    <name type="scientific">Rheinheimera pacifica</name>
    <dbReference type="NCBI Taxonomy" id="173990"/>
    <lineage>
        <taxon>Bacteria</taxon>
        <taxon>Pseudomonadati</taxon>
        <taxon>Pseudomonadota</taxon>
        <taxon>Gammaproteobacteria</taxon>
        <taxon>Chromatiales</taxon>
        <taxon>Chromatiaceae</taxon>
        <taxon>Rheinheimera</taxon>
    </lineage>
</organism>
<gene>
    <name evidence="1" type="ORF">SAMN05660691_01746</name>
</gene>
<dbReference type="AlphaFoldDB" id="A0A1H6L820"/>
<dbReference type="CDD" id="cd10936">
    <property type="entry name" value="CE4_DAC2"/>
    <property type="match status" value="1"/>
</dbReference>
<evidence type="ECO:0000313" key="2">
    <source>
        <dbReference type="Proteomes" id="UP000199371"/>
    </source>
</evidence>
<dbReference type="Pfam" id="PF04748">
    <property type="entry name" value="Polysacc_deac_2"/>
    <property type="match status" value="1"/>
</dbReference>
<dbReference type="STRING" id="173990.SAMN05660691_01746"/>